<reference evidence="2" key="1">
    <citation type="submission" date="2025-08" db="UniProtKB">
        <authorList>
            <consortium name="Ensembl"/>
        </authorList>
    </citation>
    <scope>IDENTIFICATION</scope>
</reference>
<dbReference type="GeneTree" id="ENSGT00940000160412"/>
<dbReference type="InterPro" id="IPR011256">
    <property type="entry name" value="Reg_factor_effector_dom_sf"/>
</dbReference>
<dbReference type="Ensembl" id="ENSGMOT00000067711.1">
    <property type="protein sequence ID" value="ENSGMOP00000038188.1"/>
    <property type="gene ID" value="ENSGMOG00000036506.1"/>
</dbReference>
<dbReference type="AlphaFoldDB" id="A0A8C5AY38"/>
<dbReference type="GO" id="GO:0020037">
    <property type="term" value="F:heme binding"/>
    <property type="evidence" value="ECO:0007669"/>
    <property type="project" value="TreeGrafter"/>
</dbReference>
<keyword evidence="3" id="KW-1185">Reference proteome</keyword>
<sequence>MLDLMNQVGDIPRRSDKTALPLVACVVCCELNYTQGCLHLLSLGMENGLTPGLRSALLILAMLSGIGSWVVPDFCRTSYECPEYTLLNQNADFEERLYVETLWMTAKVRSTSNADLSEGFWKLDKFRKGNNVQGRTVPCKTWPAIITVRQGEDHGSEPEVSVSWFFVPGTQLPLPLDTSISMEVRPAGKVYVRIFSGTASQSKALATAVELGEMLTLAGKTFEAHRYTGAFYDSPWDILRVHHNEIWINAA</sequence>
<reference evidence="2" key="2">
    <citation type="submission" date="2025-09" db="UniProtKB">
        <authorList>
            <consortium name="Ensembl"/>
        </authorList>
    </citation>
    <scope>IDENTIFICATION</scope>
</reference>
<comment type="similarity">
    <text evidence="1">Belongs to the HEBP family.</text>
</comment>
<evidence type="ECO:0000256" key="1">
    <source>
        <dbReference type="ARBA" id="ARBA00009817"/>
    </source>
</evidence>
<evidence type="ECO:0000313" key="3">
    <source>
        <dbReference type="Proteomes" id="UP000694546"/>
    </source>
</evidence>
<dbReference type="PANTHER" id="PTHR11220:SF69">
    <property type="entry name" value="HEME-BINDING PROTEIN 2"/>
    <property type="match status" value="1"/>
</dbReference>
<dbReference type="InterPro" id="IPR006917">
    <property type="entry name" value="SOUL_heme-bd"/>
</dbReference>
<dbReference type="OMA" id="DFEERAY"/>
<dbReference type="GO" id="GO:0005737">
    <property type="term" value="C:cytoplasm"/>
    <property type="evidence" value="ECO:0007669"/>
    <property type="project" value="TreeGrafter"/>
</dbReference>
<organism evidence="2 3">
    <name type="scientific">Gadus morhua</name>
    <name type="common">Atlantic cod</name>
    <dbReference type="NCBI Taxonomy" id="8049"/>
    <lineage>
        <taxon>Eukaryota</taxon>
        <taxon>Metazoa</taxon>
        <taxon>Chordata</taxon>
        <taxon>Craniata</taxon>
        <taxon>Vertebrata</taxon>
        <taxon>Euteleostomi</taxon>
        <taxon>Actinopterygii</taxon>
        <taxon>Neopterygii</taxon>
        <taxon>Teleostei</taxon>
        <taxon>Neoteleostei</taxon>
        <taxon>Acanthomorphata</taxon>
        <taxon>Zeiogadaria</taxon>
        <taxon>Gadariae</taxon>
        <taxon>Gadiformes</taxon>
        <taxon>Gadoidei</taxon>
        <taxon>Gadidae</taxon>
        <taxon>Gadus</taxon>
    </lineage>
</organism>
<protein>
    <submittedName>
        <fullName evidence="2">Heme-binding protein soul2</fullName>
    </submittedName>
</protein>
<dbReference type="Gene3D" id="3.20.80.10">
    <property type="entry name" value="Regulatory factor, effector binding domain"/>
    <property type="match status" value="1"/>
</dbReference>
<dbReference type="Pfam" id="PF04832">
    <property type="entry name" value="SOUL"/>
    <property type="match status" value="1"/>
</dbReference>
<dbReference type="Proteomes" id="UP000694546">
    <property type="component" value="Chromosome 15"/>
</dbReference>
<dbReference type="PANTHER" id="PTHR11220">
    <property type="entry name" value="HEME-BINDING PROTEIN-RELATED"/>
    <property type="match status" value="1"/>
</dbReference>
<accession>A0A8C5AY38</accession>
<evidence type="ECO:0000313" key="2">
    <source>
        <dbReference type="Ensembl" id="ENSGMOP00000038188.1"/>
    </source>
</evidence>
<name>A0A8C5AY38_GADMO</name>
<proteinExistence type="inferred from homology"/>
<dbReference type="SUPFAM" id="SSF55136">
    <property type="entry name" value="Probable bacterial effector-binding domain"/>
    <property type="match status" value="1"/>
</dbReference>